<dbReference type="Proteomes" id="UP000326659">
    <property type="component" value="Chromosome"/>
</dbReference>
<accession>A0A9X7R3Y2</accession>
<dbReference type="GO" id="GO:0003676">
    <property type="term" value="F:nucleic acid binding"/>
    <property type="evidence" value="ECO:0007669"/>
    <property type="project" value="InterPro"/>
</dbReference>
<gene>
    <name evidence="1" type="ORF">F1C79_09000</name>
</gene>
<evidence type="ECO:0000313" key="1">
    <source>
        <dbReference type="EMBL" id="QEY71753.1"/>
    </source>
</evidence>
<dbReference type="AlphaFoldDB" id="A0A9X7R3Y2"/>
<dbReference type="OrthoDB" id="8736397at2"/>
<evidence type="ECO:0008006" key="3">
    <source>
        <dbReference type="Google" id="ProtNLM"/>
    </source>
</evidence>
<dbReference type="InterPro" id="IPR036397">
    <property type="entry name" value="RNaseH_sf"/>
</dbReference>
<dbReference type="KEGG" id="pden:F1C79_09000"/>
<sequence>MKKCISLKELERVGYGKIEVSCLPVADQQLFLRRRKAVELRLDGVDLARIFELTGIPGSEVCRFMGRFCSMDSRGGYQGENGLVPNRHIKKYSRSDFEFSKRTEQRGGLSGIMDLTLRSHPGLLGEFAAIVLQENTDAFRGLKYKKAFYYAEFIRLLRDAGVKDTEWPFCLPSGGKRSVLHLVDSILAGDFESAVTAMADVGGRAHIQVGTGDYRLIEAITPYDVVQLDAYYVDGHFTILIEPTPGIVVRRLISRFWMIAAVESCSECVLAKRLVFRSEVSAQDAVDVLADAIIGDWQPIENLTVPGLKYARGAGMPCYVIPSAKKALWGSLYLDNAMQHHANIISQQVRGMHGFSLNFGQLRRPERRSEIEGLFKQFCSRFIHLLPSSTGSHPHAGRSDNSELNALRFEIDINEAEQVIDVFVAQYNATPRSGHTFSLSPLEMLAQYFNSDDLLFPCLMNQAVTAVALGSKTQSCVIRGDLRSGRRPYIQLDRARYTSPQLSSRPDLIGIKVTVIINPKDYRSVDVYLSDGRYFGVLNVLGVWGHTRHSVTTRKLINNALDKQALTCAQEDDIVLLYRNYLLKKKTKEANLELWRLEGEIAVSSTAHSVVDKSTAESARSNGPKRMLFSHDMMLTVGQLVEITKKD</sequence>
<keyword evidence="2" id="KW-1185">Reference proteome</keyword>
<dbReference type="Gene3D" id="3.30.420.10">
    <property type="entry name" value="Ribonuclease H-like superfamily/Ribonuclease H"/>
    <property type="match status" value="1"/>
</dbReference>
<proteinExistence type="predicted"/>
<name>A0A9X7R3Y2_PSEDE</name>
<dbReference type="EMBL" id="CP043626">
    <property type="protein sequence ID" value="QEY71753.1"/>
    <property type="molecule type" value="Genomic_DNA"/>
</dbReference>
<evidence type="ECO:0000313" key="2">
    <source>
        <dbReference type="Proteomes" id="UP000326659"/>
    </source>
</evidence>
<organism evidence="1 2">
    <name type="scientific">Pseudomonas denitrificans</name>
    <dbReference type="NCBI Taxonomy" id="43306"/>
    <lineage>
        <taxon>Bacteria</taxon>
        <taxon>Pseudomonadati</taxon>
        <taxon>Pseudomonadota</taxon>
        <taxon>Gammaproteobacteria</taxon>
        <taxon>Pseudomonadales</taxon>
        <taxon>Pseudomonadaceae</taxon>
        <taxon>Halopseudomonas</taxon>
    </lineage>
</organism>
<protein>
    <recommendedName>
        <fullName evidence="3">Integrase catalytic domain-containing protein</fullName>
    </recommendedName>
</protein>
<reference evidence="1 2" key="1">
    <citation type="submission" date="2019-09" db="EMBL/GenBank/DDBJ databases">
        <title>Prosopis cineraria nodule microbiome.</title>
        <authorList>
            <person name="Chaluvadi S.R."/>
            <person name="Ali R."/>
            <person name="Wang X."/>
        </authorList>
    </citation>
    <scope>NUCLEOTIDE SEQUENCE [LARGE SCALE GENOMIC DNA]</scope>
    <source>
        <strain evidence="1 2">BG1</strain>
    </source>
</reference>